<protein>
    <recommendedName>
        <fullName evidence="5">Type VI secretion protein</fullName>
    </recommendedName>
</protein>
<dbReference type="EMBL" id="CP031357">
    <property type="protein sequence ID" value="AXK42345.1"/>
    <property type="molecule type" value="Genomic_DNA"/>
</dbReference>
<evidence type="ECO:0000313" key="3">
    <source>
        <dbReference type="EMBL" id="AXK42345.1"/>
    </source>
</evidence>
<evidence type="ECO:0000256" key="1">
    <source>
        <dbReference type="SAM" id="MobiDB-lite"/>
    </source>
</evidence>
<dbReference type="KEGG" id="err:DVR09_08340"/>
<keyword evidence="2" id="KW-1133">Transmembrane helix</keyword>
<evidence type="ECO:0008006" key="5">
    <source>
        <dbReference type="Google" id="ProtNLM"/>
    </source>
</evidence>
<keyword evidence="2" id="KW-0812">Transmembrane</keyword>
<dbReference type="InterPro" id="IPR007039">
    <property type="entry name" value="TrbC/VirB2"/>
</dbReference>
<evidence type="ECO:0000313" key="4">
    <source>
        <dbReference type="Proteomes" id="UP000254508"/>
    </source>
</evidence>
<feature type="region of interest" description="Disordered" evidence="1">
    <location>
        <begin position="81"/>
        <end position="117"/>
    </location>
</feature>
<feature type="transmembrane region" description="Helical" evidence="2">
    <location>
        <begin position="24"/>
        <end position="46"/>
    </location>
</feature>
<dbReference type="RefSeq" id="WP_115416526.1">
    <property type="nucleotide sequence ID" value="NZ_CP031357.1"/>
</dbReference>
<reference evidence="4" key="1">
    <citation type="submission" date="2018-07" db="EMBL/GenBank/DDBJ databases">
        <title>Genome sequence of Erythrobacter strain YH-07, an antagonistic bacterium isolated from Yellow Sea.</title>
        <authorList>
            <person name="Tang T."/>
            <person name="Liu Q."/>
            <person name="Sun X."/>
        </authorList>
    </citation>
    <scope>NUCLEOTIDE SEQUENCE [LARGE SCALE GENOMIC DNA]</scope>
    <source>
        <strain evidence="4">YH-07</strain>
    </source>
</reference>
<name>A0A345YEJ3_9SPHN</name>
<organism evidence="3 4">
    <name type="scientific">Erythrobacter aureus</name>
    <dbReference type="NCBI Taxonomy" id="2182384"/>
    <lineage>
        <taxon>Bacteria</taxon>
        <taxon>Pseudomonadati</taxon>
        <taxon>Pseudomonadota</taxon>
        <taxon>Alphaproteobacteria</taxon>
        <taxon>Sphingomonadales</taxon>
        <taxon>Erythrobacteraceae</taxon>
        <taxon>Erythrobacter/Porphyrobacter group</taxon>
        <taxon>Erythrobacter</taxon>
    </lineage>
</organism>
<dbReference type="Pfam" id="PF04956">
    <property type="entry name" value="TrbC"/>
    <property type="match status" value="1"/>
</dbReference>
<dbReference type="Proteomes" id="UP000254508">
    <property type="component" value="Chromosome"/>
</dbReference>
<accession>A0A345YEJ3</accession>
<keyword evidence="2" id="KW-0472">Membrane</keyword>
<gene>
    <name evidence="3" type="ORF">DVR09_08340</name>
</gene>
<evidence type="ECO:0000256" key="2">
    <source>
        <dbReference type="SAM" id="Phobius"/>
    </source>
</evidence>
<proteinExistence type="predicted"/>
<dbReference type="OrthoDB" id="7427835at2"/>
<sequence length="117" mass="11934">MNGPAAPPGSETALAGAIGWINDLLLGSLATGLSILAVSLVGLLMLMGQMPIRQGMRVILGCFVLLGAPVIAVGLAGAWQSASPPAPQPMVFIPKETRGPLPSADYDPYAGASLRRN</sequence>
<keyword evidence="4" id="KW-1185">Reference proteome</keyword>
<dbReference type="AlphaFoldDB" id="A0A345YEJ3"/>
<feature type="transmembrane region" description="Helical" evidence="2">
    <location>
        <begin position="58"/>
        <end position="79"/>
    </location>
</feature>